<evidence type="ECO:0000313" key="1">
    <source>
        <dbReference type="EMBL" id="ACF83101.1"/>
    </source>
</evidence>
<reference evidence="1" key="1">
    <citation type="journal article" date="2009" name="PLoS Genet.">
        <title>Sequencing, mapping, and analysis of 27,455 maize full-length cDNAs.</title>
        <authorList>
            <person name="Soderlund C."/>
            <person name="Descour A."/>
            <person name="Kudrna D."/>
            <person name="Bomhoff M."/>
            <person name="Boyd L."/>
            <person name="Currie J."/>
            <person name="Angelova A."/>
            <person name="Collura K."/>
            <person name="Wissotski M."/>
            <person name="Ashley E."/>
            <person name="Morrow D."/>
            <person name="Fernandes J."/>
            <person name="Walbot V."/>
            <person name="Yu Y."/>
        </authorList>
    </citation>
    <scope>NUCLEOTIDE SEQUENCE</scope>
    <source>
        <strain evidence="1">B73</strain>
    </source>
</reference>
<dbReference type="AlphaFoldDB" id="B4FLV8"/>
<sequence>MDPVPDRLERFSLFTSGVYKLPVNH</sequence>
<accession>B4FLV8</accession>
<name>B4FLV8_MAIZE</name>
<proteinExistence type="evidence at transcript level"/>
<protein>
    <submittedName>
        <fullName evidence="1">Uncharacterized protein</fullName>
    </submittedName>
</protein>
<dbReference type="EMBL" id="BT038096">
    <property type="protein sequence ID" value="ACF83101.1"/>
    <property type="molecule type" value="mRNA"/>
</dbReference>
<organism evidence="1">
    <name type="scientific">Zea mays</name>
    <name type="common">Maize</name>
    <dbReference type="NCBI Taxonomy" id="4577"/>
    <lineage>
        <taxon>Eukaryota</taxon>
        <taxon>Viridiplantae</taxon>
        <taxon>Streptophyta</taxon>
        <taxon>Embryophyta</taxon>
        <taxon>Tracheophyta</taxon>
        <taxon>Spermatophyta</taxon>
        <taxon>Magnoliopsida</taxon>
        <taxon>Liliopsida</taxon>
        <taxon>Poales</taxon>
        <taxon>Poaceae</taxon>
        <taxon>PACMAD clade</taxon>
        <taxon>Panicoideae</taxon>
        <taxon>Andropogonodae</taxon>
        <taxon>Andropogoneae</taxon>
        <taxon>Tripsacinae</taxon>
        <taxon>Zea</taxon>
    </lineage>
</organism>